<dbReference type="Proteomes" id="UP000290572">
    <property type="component" value="Unassembled WGS sequence"/>
</dbReference>
<organism evidence="8 9">
    <name type="scientific">Labeo rohita</name>
    <name type="common">Indian major carp</name>
    <name type="synonym">Cyprinus rohita</name>
    <dbReference type="NCBI Taxonomy" id="84645"/>
    <lineage>
        <taxon>Eukaryota</taxon>
        <taxon>Metazoa</taxon>
        <taxon>Chordata</taxon>
        <taxon>Craniata</taxon>
        <taxon>Vertebrata</taxon>
        <taxon>Euteleostomi</taxon>
        <taxon>Actinopterygii</taxon>
        <taxon>Neopterygii</taxon>
        <taxon>Teleostei</taxon>
        <taxon>Ostariophysi</taxon>
        <taxon>Cypriniformes</taxon>
        <taxon>Cyprinidae</taxon>
        <taxon>Labeoninae</taxon>
        <taxon>Labeonini</taxon>
        <taxon>Labeo</taxon>
    </lineage>
</organism>
<sequence length="190" mass="21028">MTVLFLTNVDECNFEESCRRELGNVCVNTDGSYTCVCQTGFREDRAACLDVDECNFEESCRRELGNVCVNTDGSYTCVCQTGFREDRAACLAVTTPCVPPCQHGSICGPLNTCVCPTGTSGIRCEKLTCPVVTTVVSMARAVRKGFRESYVDRCGPLGVQLCTKYRINQARVYLQAYRVGYKIQCPDKTR</sequence>
<keyword evidence="4 6" id="KW-1015">Disulfide bond</keyword>
<evidence type="ECO:0000256" key="5">
    <source>
        <dbReference type="ARBA" id="ARBA00023180"/>
    </source>
</evidence>
<dbReference type="PANTHER" id="PTHR24042:SF5">
    <property type="entry name" value="EGF-LIKE CALCIUM-BINDING DOMAIN-CONTAINING PROTEIN"/>
    <property type="match status" value="1"/>
</dbReference>
<protein>
    <submittedName>
        <fullName evidence="8">Fibrillin-3-like isoform X1</fullName>
    </submittedName>
</protein>
<evidence type="ECO:0000259" key="7">
    <source>
        <dbReference type="PROSITE" id="PS50026"/>
    </source>
</evidence>
<evidence type="ECO:0000256" key="2">
    <source>
        <dbReference type="ARBA" id="ARBA00022729"/>
    </source>
</evidence>
<dbReference type="InterPro" id="IPR018097">
    <property type="entry name" value="EGF_Ca-bd_CS"/>
</dbReference>
<dbReference type="InterPro" id="IPR000742">
    <property type="entry name" value="EGF"/>
</dbReference>
<evidence type="ECO:0000313" key="9">
    <source>
        <dbReference type="Proteomes" id="UP000290572"/>
    </source>
</evidence>
<keyword evidence="9" id="KW-1185">Reference proteome</keyword>
<keyword evidence="1 6" id="KW-0245">EGF-like domain</keyword>
<dbReference type="Pfam" id="PF07645">
    <property type="entry name" value="EGF_CA"/>
    <property type="match status" value="2"/>
</dbReference>
<keyword evidence="3" id="KW-0677">Repeat</keyword>
<dbReference type="InterPro" id="IPR001881">
    <property type="entry name" value="EGF-like_Ca-bd_dom"/>
</dbReference>
<name>A0A498NWA6_LABRO</name>
<dbReference type="PANTHER" id="PTHR24042">
    <property type="entry name" value="NEL HOMOLOG"/>
    <property type="match status" value="1"/>
</dbReference>
<dbReference type="InterPro" id="IPR009030">
    <property type="entry name" value="Growth_fac_rcpt_cys_sf"/>
</dbReference>
<feature type="disulfide bond" evidence="6">
    <location>
        <begin position="18"/>
        <end position="35"/>
    </location>
</feature>
<dbReference type="FunFam" id="2.10.25.10:FF:000005">
    <property type="entry name" value="Fibrillin 2"/>
    <property type="match status" value="1"/>
</dbReference>
<dbReference type="Gene3D" id="2.10.25.10">
    <property type="entry name" value="Laminin"/>
    <property type="match status" value="2"/>
</dbReference>
<dbReference type="SMART" id="SM00181">
    <property type="entry name" value="EGF"/>
    <property type="match status" value="3"/>
</dbReference>
<evidence type="ECO:0000256" key="4">
    <source>
        <dbReference type="ARBA" id="ARBA00023157"/>
    </source>
</evidence>
<comment type="caution">
    <text evidence="6">Lacks conserved residue(s) required for the propagation of feature annotation.</text>
</comment>
<feature type="domain" description="EGF-like" evidence="7">
    <location>
        <begin position="50"/>
        <end position="89"/>
    </location>
</feature>
<dbReference type="GO" id="GO:0005615">
    <property type="term" value="C:extracellular space"/>
    <property type="evidence" value="ECO:0007669"/>
    <property type="project" value="TreeGrafter"/>
</dbReference>
<evidence type="ECO:0000256" key="6">
    <source>
        <dbReference type="PROSITE-ProRule" id="PRU00076"/>
    </source>
</evidence>
<dbReference type="STRING" id="84645.A0A498NWA6"/>
<feature type="disulfide bond" evidence="6">
    <location>
        <begin position="60"/>
        <end position="77"/>
    </location>
</feature>
<dbReference type="EMBL" id="QBIY01010011">
    <property type="protein sequence ID" value="RXN35956.1"/>
    <property type="molecule type" value="Genomic_DNA"/>
</dbReference>
<dbReference type="CDD" id="cd00054">
    <property type="entry name" value="EGF_CA"/>
    <property type="match status" value="2"/>
</dbReference>
<feature type="disulfide bond" evidence="6">
    <location>
        <begin position="115"/>
        <end position="124"/>
    </location>
</feature>
<evidence type="ECO:0000256" key="3">
    <source>
        <dbReference type="ARBA" id="ARBA00022737"/>
    </source>
</evidence>
<accession>A0A498NWA6</accession>
<keyword evidence="2" id="KW-0732">Signal</keyword>
<dbReference type="GO" id="GO:0008201">
    <property type="term" value="F:heparin binding"/>
    <property type="evidence" value="ECO:0007669"/>
    <property type="project" value="TreeGrafter"/>
</dbReference>
<dbReference type="SMART" id="SM00179">
    <property type="entry name" value="EGF_CA"/>
    <property type="match status" value="2"/>
</dbReference>
<evidence type="ECO:0000313" key="8">
    <source>
        <dbReference type="EMBL" id="RXN35956.1"/>
    </source>
</evidence>
<comment type="caution">
    <text evidence="8">The sequence shown here is derived from an EMBL/GenBank/DDBJ whole genome shotgun (WGS) entry which is preliminary data.</text>
</comment>
<dbReference type="InterPro" id="IPR049883">
    <property type="entry name" value="NOTCH1_EGF-like"/>
</dbReference>
<dbReference type="SUPFAM" id="SSF57184">
    <property type="entry name" value="Growth factor receptor domain"/>
    <property type="match status" value="1"/>
</dbReference>
<dbReference type="PROSITE" id="PS00022">
    <property type="entry name" value="EGF_1"/>
    <property type="match status" value="1"/>
</dbReference>
<dbReference type="InterPro" id="IPR051586">
    <property type="entry name" value="PKC-binding_NELL"/>
</dbReference>
<dbReference type="InterPro" id="IPR000152">
    <property type="entry name" value="EGF-type_Asp/Asn_hydroxyl_site"/>
</dbReference>
<feature type="domain" description="EGF-like" evidence="7">
    <location>
        <begin position="93"/>
        <end position="125"/>
    </location>
</feature>
<feature type="disulfide bond" evidence="6">
    <location>
        <begin position="97"/>
        <end position="107"/>
    </location>
</feature>
<proteinExistence type="predicted"/>
<feature type="domain" description="EGF-like" evidence="7">
    <location>
        <begin position="8"/>
        <end position="47"/>
    </location>
</feature>
<dbReference type="PROSITE" id="PS01187">
    <property type="entry name" value="EGF_CA"/>
    <property type="match status" value="1"/>
</dbReference>
<reference evidence="8 9" key="1">
    <citation type="submission" date="2018-03" db="EMBL/GenBank/DDBJ databases">
        <title>Draft genome sequence of Rohu Carp (Labeo rohita).</title>
        <authorList>
            <person name="Das P."/>
            <person name="Kushwaha B."/>
            <person name="Joshi C.G."/>
            <person name="Kumar D."/>
            <person name="Nagpure N.S."/>
            <person name="Sahoo L."/>
            <person name="Das S.P."/>
            <person name="Bit A."/>
            <person name="Patnaik S."/>
            <person name="Meher P.K."/>
            <person name="Jayasankar P."/>
            <person name="Koringa P.G."/>
            <person name="Patel N.V."/>
            <person name="Hinsu A.T."/>
            <person name="Kumar R."/>
            <person name="Pandey M."/>
            <person name="Agarwal S."/>
            <person name="Srivastava S."/>
            <person name="Singh M."/>
            <person name="Iquebal M.A."/>
            <person name="Jaiswal S."/>
            <person name="Angadi U.B."/>
            <person name="Kumar N."/>
            <person name="Raza M."/>
            <person name="Shah T.M."/>
            <person name="Rai A."/>
            <person name="Jena J.K."/>
        </authorList>
    </citation>
    <scope>NUCLEOTIDE SEQUENCE [LARGE SCALE GENOMIC DNA]</scope>
    <source>
        <strain evidence="8">DASCIFA01</strain>
        <tissue evidence="8">Testis</tissue>
    </source>
</reference>
<gene>
    <name evidence="8" type="ORF">ROHU_003389</name>
</gene>
<dbReference type="PROSITE" id="PS00010">
    <property type="entry name" value="ASX_HYDROXYL"/>
    <property type="match status" value="2"/>
</dbReference>
<evidence type="ECO:0000256" key="1">
    <source>
        <dbReference type="ARBA" id="ARBA00022536"/>
    </source>
</evidence>
<dbReference type="PROSITE" id="PS50026">
    <property type="entry name" value="EGF_3"/>
    <property type="match status" value="3"/>
</dbReference>
<dbReference type="AlphaFoldDB" id="A0A498NWA6"/>
<dbReference type="GO" id="GO:0005509">
    <property type="term" value="F:calcium ion binding"/>
    <property type="evidence" value="ECO:0007669"/>
    <property type="project" value="InterPro"/>
</dbReference>
<keyword evidence="5" id="KW-0325">Glycoprotein</keyword>